<organism evidence="1 2">
    <name type="scientific">Piscinibacterium candidicorallinum</name>
    <dbReference type="NCBI Taxonomy" id="1793872"/>
    <lineage>
        <taxon>Bacteria</taxon>
        <taxon>Pseudomonadati</taxon>
        <taxon>Pseudomonadota</taxon>
        <taxon>Betaproteobacteria</taxon>
        <taxon>Burkholderiales</taxon>
        <taxon>Piscinibacterium</taxon>
    </lineage>
</organism>
<proteinExistence type="predicted"/>
<sequence length="174" mass="19920">MLYLLDASVLITAKDNYYPLDAVPEYWDWLQHLGESGQVKIPLEIWEEIKEGPKDAEKDLLYEWIQRPHVKAALLLDEEVDPKLVQRVTEEGYATDLTEDEIEQLGRDPFLIAYGLAKPNDRVIVTSENSAPGKKRANRKVPDVCLALGVQSKGPFELNRELKFSTRWREAAAR</sequence>
<evidence type="ECO:0000313" key="2">
    <source>
        <dbReference type="Proteomes" id="UP001595556"/>
    </source>
</evidence>
<accession>A0ABV7H3D7</accession>
<comment type="caution">
    <text evidence="1">The sequence shown here is derived from an EMBL/GenBank/DDBJ whole genome shotgun (WGS) entry which is preliminary data.</text>
</comment>
<keyword evidence="2" id="KW-1185">Reference proteome</keyword>
<evidence type="ECO:0000313" key="1">
    <source>
        <dbReference type="EMBL" id="MFC3148142.1"/>
    </source>
</evidence>
<dbReference type="Proteomes" id="UP001595556">
    <property type="component" value="Unassembled WGS sequence"/>
</dbReference>
<reference evidence="2" key="1">
    <citation type="journal article" date="2019" name="Int. J. Syst. Evol. Microbiol.">
        <title>The Global Catalogue of Microorganisms (GCM) 10K type strain sequencing project: providing services to taxonomists for standard genome sequencing and annotation.</title>
        <authorList>
            <consortium name="The Broad Institute Genomics Platform"/>
            <consortium name="The Broad Institute Genome Sequencing Center for Infectious Disease"/>
            <person name="Wu L."/>
            <person name="Ma J."/>
        </authorList>
    </citation>
    <scope>NUCLEOTIDE SEQUENCE [LARGE SCALE GENOMIC DNA]</scope>
    <source>
        <strain evidence="2">KCTC 52168</strain>
    </source>
</reference>
<dbReference type="Pfam" id="PF14367">
    <property type="entry name" value="DUF4411"/>
    <property type="match status" value="1"/>
</dbReference>
<dbReference type="EMBL" id="JBHRTI010000004">
    <property type="protein sequence ID" value="MFC3148142.1"/>
    <property type="molecule type" value="Genomic_DNA"/>
</dbReference>
<dbReference type="InterPro" id="IPR016541">
    <property type="entry name" value="UCP008505"/>
</dbReference>
<protein>
    <submittedName>
        <fullName evidence="1">DUF4411 family protein</fullName>
    </submittedName>
</protein>
<name>A0ABV7H3D7_9BURK</name>
<gene>
    <name evidence="1" type="ORF">ACFOEN_10855</name>
</gene>
<dbReference type="RefSeq" id="WP_377303802.1">
    <property type="nucleotide sequence ID" value="NZ_CP180191.1"/>
</dbReference>